<dbReference type="GO" id="GO:0005886">
    <property type="term" value="C:plasma membrane"/>
    <property type="evidence" value="ECO:0007669"/>
    <property type="project" value="UniProtKB-SubCell"/>
</dbReference>
<evidence type="ECO:0000256" key="16">
    <source>
        <dbReference type="PROSITE-ProRule" id="PRU00433"/>
    </source>
</evidence>
<dbReference type="eggNOG" id="COG2010">
    <property type="taxonomic scope" value="Bacteria"/>
</dbReference>
<evidence type="ECO:0000256" key="12">
    <source>
        <dbReference type="ARBA" id="ARBA00023008"/>
    </source>
</evidence>
<dbReference type="PANTHER" id="PTHR22888">
    <property type="entry name" value="CYTOCHROME C OXIDASE, SUBUNIT II"/>
    <property type="match status" value="1"/>
</dbReference>
<comment type="catalytic activity">
    <reaction evidence="15 18">
        <text>4 Fe(II)-[cytochrome c] + O2 + 8 H(+)(in) = 4 Fe(III)-[cytochrome c] + 2 H2O + 4 H(+)(out)</text>
        <dbReference type="Rhea" id="RHEA:11436"/>
        <dbReference type="Rhea" id="RHEA-COMP:10350"/>
        <dbReference type="Rhea" id="RHEA-COMP:14399"/>
        <dbReference type="ChEBI" id="CHEBI:15377"/>
        <dbReference type="ChEBI" id="CHEBI:15378"/>
        <dbReference type="ChEBI" id="CHEBI:15379"/>
        <dbReference type="ChEBI" id="CHEBI:29033"/>
        <dbReference type="ChEBI" id="CHEBI:29034"/>
        <dbReference type="EC" id="7.1.1.9"/>
    </reaction>
</comment>
<evidence type="ECO:0000256" key="7">
    <source>
        <dbReference type="ARBA" id="ARBA00022723"/>
    </source>
</evidence>
<evidence type="ECO:0000256" key="13">
    <source>
        <dbReference type="ARBA" id="ARBA00023136"/>
    </source>
</evidence>
<dbReference type="PANTHER" id="PTHR22888:SF9">
    <property type="entry name" value="CYTOCHROME C OXIDASE SUBUNIT 2"/>
    <property type="match status" value="1"/>
</dbReference>
<comment type="cofactor">
    <cofactor evidence="18">
        <name>Cu cation</name>
        <dbReference type="ChEBI" id="CHEBI:23378"/>
    </cofactor>
    <text evidence="18">Binds a copper A center.</text>
</comment>
<dbReference type="PRINTS" id="PR01166">
    <property type="entry name" value="CYCOXIDASEII"/>
</dbReference>
<feature type="transmembrane region" description="Helical" evidence="19">
    <location>
        <begin position="52"/>
        <end position="72"/>
    </location>
</feature>
<sequence length="370" mass="41098">MSTLPRNLRRWSRLLLLIGLAVVPAACGNTPGNTYDPYGDNARRIYELLIPIWWMALGVFVVVEGLLVYAIWRFRRRPGSAAMPSQVHGNTQVEILWTIAPAIIVLVIAVLTFRTQAANAIMPEDALRIKAIGHQWWFEFQYPDAGADGKPVVTASDMYIPVGRPVTVVLESQDVIHNFWVPKLAGKTYMIPGKTNFLTFTAEQPGIYRAVCAEFCGEAHALMRFRVIAVDESEFNRWIEQKKTPPSAPAGTLTVNGLTGDATRGQAIFLDARKQCIACHAVEGTNARGQIGPNLTYYGSRQTIAAGILPYSPENLERWLREAPKLKPGNLMSRVLTPQWIKANLSDQEIADLVAYLNSMKVSVTLPPER</sequence>
<keyword evidence="6 17" id="KW-0812">Transmembrane</keyword>
<evidence type="ECO:0000259" key="22">
    <source>
        <dbReference type="PROSITE" id="PS51007"/>
    </source>
</evidence>
<evidence type="ECO:0000259" key="21">
    <source>
        <dbReference type="PROSITE" id="PS50999"/>
    </source>
</evidence>
<gene>
    <name evidence="23" type="ordered locus">Rcas_3558</name>
</gene>
<dbReference type="EC" id="7.1.1.9" evidence="18"/>
<dbReference type="GO" id="GO:0004129">
    <property type="term" value="F:cytochrome-c oxidase activity"/>
    <property type="evidence" value="ECO:0007669"/>
    <property type="project" value="UniProtKB-EC"/>
</dbReference>
<dbReference type="NCBIfam" id="TIGR02866">
    <property type="entry name" value="CoxB"/>
    <property type="match status" value="1"/>
</dbReference>
<comment type="similarity">
    <text evidence="2 17">Belongs to the cytochrome c oxidase subunit 2 family.</text>
</comment>
<dbReference type="InterPro" id="IPR011759">
    <property type="entry name" value="Cyt_c_oxidase_su2_TM_dom"/>
</dbReference>
<keyword evidence="8" id="KW-1278">Translocase</keyword>
<evidence type="ECO:0000256" key="2">
    <source>
        <dbReference type="ARBA" id="ARBA00007866"/>
    </source>
</evidence>
<comment type="subcellular location">
    <subcellularLocation>
        <location evidence="17">Cell membrane</location>
        <topology evidence="17">Multi-pass membrane protein</topology>
    </subcellularLocation>
    <subcellularLocation>
        <location evidence="1">Membrane</location>
        <topology evidence="1">Multi-pass membrane protein</topology>
    </subcellularLocation>
</comment>
<dbReference type="InterPro" id="IPR036257">
    <property type="entry name" value="Cyt_c_oxidase_su2_TM_sf"/>
</dbReference>
<keyword evidence="7 16" id="KW-0479">Metal-binding</keyword>
<feature type="domain" description="Cytochrome oxidase subunit II transmembrane region profile" evidence="21">
    <location>
        <begin position="26"/>
        <end position="123"/>
    </location>
</feature>
<dbReference type="SMR" id="A7NPW1"/>
<organism evidence="23 24">
    <name type="scientific">Roseiflexus castenholzii (strain DSM 13941 / HLO8)</name>
    <dbReference type="NCBI Taxonomy" id="383372"/>
    <lineage>
        <taxon>Bacteria</taxon>
        <taxon>Bacillati</taxon>
        <taxon>Chloroflexota</taxon>
        <taxon>Chloroflexia</taxon>
        <taxon>Chloroflexales</taxon>
        <taxon>Roseiflexineae</taxon>
        <taxon>Roseiflexaceae</taxon>
        <taxon>Roseiflexus</taxon>
    </lineage>
</organism>
<dbReference type="RefSeq" id="WP_012122030.1">
    <property type="nucleotide sequence ID" value="NC_009767.1"/>
</dbReference>
<dbReference type="KEGG" id="rca:Rcas_3558"/>
<dbReference type="PROSITE" id="PS50999">
    <property type="entry name" value="COX2_TM"/>
    <property type="match status" value="1"/>
</dbReference>
<feature type="domain" description="Cytochrome c" evidence="22">
    <location>
        <begin position="260"/>
        <end position="361"/>
    </location>
</feature>
<dbReference type="SUPFAM" id="SSF46626">
    <property type="entry name" value="Cytochrome c"/>
    <property type="match status" value="1"/>
</dbReference>
<name>A7NPW1_ROSCS</name>
<dbReference type="GO" id="GO:0020037">
    <property type="term" value="F:heme binding"/>
    <property type="evidence" value="ECO:0007669"/>
    <property type="project" value="InterPro"/>
</dbReference>
<keyword evidence="12 18" id="KW-0186">Copper</keyword>
<evidence type="ECO:0000256" key="15">
    <source>
        <dbReference type="ARBA" id="ARBA00047816"/>
    </source>
</evidence>
<keyword evidence="9 17" id="KW-0249">Electron transport</keyword>
<dbReference type="GO" id="GO:0005507">
    <property type="term" value="F:copper ion binding"/>
    <property type="evidence" value="ECO:0007669"/>
    <property type="project" value="InterPro"/>
</dbReference>
<evidence type="ECO:0000256" key="18">
    <source>
        <dbReference type="RuleBase" id="RU004024"/>
    </source>
</evidence>
<evidence type="ECO:0000256" key="3">
    <source>
        <dbReference type="ARBA" id="ARBA00022448"/>
    </source>
</evidence>
<reference evidence="23 24" key="1">
    <citation type="submission" date="2007-08" db="EMBL/GenBank/DDBJ databases">
        <title>Complete sequence of Roseiflexus castenholzii DSM 13941.</title>
        <authorList>
            <consortium name="US DOE Joint Genome Institute"/>
            <person name="Copeland A."/>
            <person name="Lucas S."/>
            <person name="Lapidus A."/>
            <person name="Barry K."/>
            <person name="Glavina del Rio T."/>
            <person name="Dalin E."/>
            <person name="Tice H."/>
            <person name="Pitluck S."/>
            <person name="Thompson L.S."/>
            <person name="Brettin T."/>
            <person name="Bruce D."/>
            <person name="Detter J.C."/>
            <person name="Han C."/>
            <person name="Tapia R."/>
            <person name="Schmutz J."/>
            <person name="Larimer F."/>
            <person name="Land M."/>
            <person name="Hauser L."/>
            <person name="Kyrpides N."/>
            <person name="Mikhailova N."/>
            <person name="Bryant D.A."/>
            <person name="Hanada S."/>
            <person name="Tsukatani Y."/>
            <person name="Richardson P."/>
        </authorList>
    </citation>
    <scope>NUCLEOTIDE SEQUENCE [LARGE SCALE GENOMIC DNA]</scope>
    <source>
        <strain evidence="24">DSM 13941 / HLO8</strain>
    </source>
</reference>
<keyword evidence="11 16" id="KW-0408">Iron</keyword>
<evidence type="ECO:0000256" key="11">
    <source>
        <dbReference type="ARBA" id="ARBA00023004"/>
    </source>
</evidence>
<keyword evidence="10 19" id="KW-1133">Transmembrane helix</keyword>
<dbReference type="HOGENOM" id="CLU_036876_1_1_0"/>
<keyword evidence="5 17" id="KW-0679">Respiratory chain</keyword>
<dbReference type="Pfam" id="PF00034">
    <property type="entry name" value="Cytochrom_C"/>
    <property type="match status" value="1"/>
</dbReference>
<feature type="transmembrane region" description="Helical" evidence="19">
    <location>
        <begin position="93"/>
        <end position="113"/>
    </location>
</feature>
<dbReference type="PROSITE" id="PS00078">
    <property type="entry name" value="COX2"/>
    <property type="match status" value="1"/>
</dbReference>
<dbReference type="InterPro" id="IPR001505">
    <property type="entry name" value="Copper_CuA"/>
</dbReference>
<dbReference type="InterPro" id="IPR034236">
    <property type="entry name" value="CuRO_CcO_Caa3_II"/>
</dbReference>
<dbReference type="Pfam" id="PF00116">
    <property type="entry name" value="COX2"/>
    <property type="match status" value="1"/>
</dbReference>
<keyword evidence="3 17" id="KW-0813">Transport</keyword>
<dbReference type="EMBL" id="CP000804">
    <property type="protein sequence ID" value="ABU59607.1"/>
    <property type="molecule type" value="Genomic_DNA"/>
</dbReference>
<accession>A7NPW1</accession>
<dbReference type="SUPFAM" id="SSF49503">
    <property type="entry name" value="Cupredoxins"/>
    <property type="match status" value="1"/>
</dbReference>
<dbReference type="eggNOG" id="COG1622">
    <property type="taxonomic scope" value="Bacteria"/>
</dbReference>
<dbReference type="Gene3D" id="2.60.40.420">
    <property type="entry name" value="Cupredoxins - blue copper proteins"/>
    <property type="match status" value="1"/>
</dbReference>
<evidence type="ECO:0000256" key="5">
    <source>
        <dbReference type="ARBA" id="ARBA00022660"/>
    </source>
</evidence>
<dbReference type="GO" id="GO:0042773">
    <property type="term" value="P:ATP synthesis coupled electron transport"/>
    <property type="evidence" value="ECO:0007669"/>
    <property type="project" value="TreeGrafter"/>
</dbReference>
<evidence type="ECO:0000256" key="9">
    <source>
        <dbReference type="ARBA" id="ARBA00022982"/>
    </source>
</evidence>
<dbReference type="AlphaFoldDB" id="A7NPW1"/>
<evidence type="ECO:0000256" key="14">
    <source>
        <dbReference type="ARBA" id="ARBA00024688"/>
    </source>
</evidence>
<dbReference type="STRING" id="383372.Rcas_3558"/>
<evidence type="ECO:0000256" key="17">
    <source>
        <dbReference type="RuleBase" id="RU000456"/>
    </source>
</evidence>
<dbReference type="SUPFAM" id="SSF81464">
    <property type="entry name" value="Cytochrome c oxidase subunit II-like, transmembrane region"/>
    <property type="match status" value="1"/>
</dbReference>
<evidence type="ECO:0000313" key="24">
    <source>
        <dbReference type="Proteomes" id="UP000000263"/>
    </source>
</evidence>
<evidence type="ECO:0000313" key="23">
    <source>
        <dbReference type="EMBL" id="ABU59607.1"/>
    </source>
</evidence>
<dbReference type="PROSITE" id="PS50857">
    <property type="entry name" value="COX2_CUA"/>
    <property type="match status" value="1"/>
</dbReference>
<dbReference type="InterPro" id="IPR009056">
    <property type="entry name" value="Cyt_c-like_dom"/>
</dbReference>
<keyword evidence="4 16" id="KW-0349">Heme</keyword>
<dbReference type="InterPro" id="IPR002429">
    <property type="entry name" value="CcO_II-like_C"/>
</dbReference>
<dbReference type="InterPro" id="IPR036909">
    <property type="entry name" value="Cyt_c-like_dom_sf"/>
</dbReference>
<protein>
    <recommendedName>
        <fullName evidence="18">Cytochrome c oxidase subunit 2</fullName>
        <ecNumber evidence="18">7.1.1.9</ecNumber>
    </recommendedName>
</protein>
<dbReference type="Gene3D" id="1.10.287.90">
    <property type="match status" value="1"/>
</dbReference>
<dbReference type="CDD" id="cd04213">
    <property type="entry name" value="CuRO_CcO_Caa3_II"/>
    <property type="match status" value="1"/>
</dbReference>
<comment type="function">
    <text evidence="14 18">Subunits I and II form the functional core of the enzyme complex. Electrons originating in cytochrome c are transferred via heme a and Cu(A) to the binuclear center formed by heme a3 and Cu(B).</text>
</comment>
<evidence type="ECO:0000256" key="4">
    <source>
        <dbReference type="ARBA" id="ARBA00022617"/>
    </source>
</evidence>
<dbReference type="InterPro" id="IPR045187">
    <property type="entry name" value="CcO_II"/>
</dbReference>
<feature type="domain" description="Cytochrome oxidase subunit II copper A binding" evidence="20">
    <location>
        <begin position="124"/>
        <end position="241"/>
    </location>
</feature>
<evidence type="ECO:0000256" key="10">
    <source>
        <dbReference type="ARBA" id="ARBA00022989"/>
    </source>
</evidence>
<dbReference type="Proteomes" id="UP000000263">
    <property type="component" value="Chromosome"/>
</dbReference>
<dbReference type="InterPro" id="IPR014222">
    <property type="entry name" value="Cyt_c_oxidase_su2"/>
</dbReference>
<dbReference type="PROSITE" id="PS51007">
    <property type="entry name" value="CYTC"/>
    <property type="match status" value="1"/>
</dbReference>
<dbReference type="Pfam" id="PF02790">
    <property type="entry name" value="COX2_TM"/>
    <property type="match status" value="1"/>
</dbReference>
<evidence type="ECO:0000259" key="20">
    <source>
        <dbReference type="PROSITE" id="PS50857"/>
    </source>
</evidence>
<keyword evidence="13 19" id="KW-0472">Membrane</keyword>
<proteinExistence type="inferred from homology"/>
<dbReference type="InterPro" id="IPR008972">
    <property type="entry name" value="Cupredoxin"/>
</dbReference>
<dbReference type="GO" id="GO:0016491">
    <property type="term" value="F:oxidoreductase activity"/>
    <property type="evidence" value="ECO:0007669"/>
    <property type="project" value="InterPro"/>
</dbReference>
<evidence type="ECO:0000256" key="1">
    <source>
        <dbReference type="ARBA" id="ARBA00004141"/>
    </source>
</evidence>
<evidence type="ECO:0000256" key="8">
    <source>
        <dbReference type="ARBA" id="ARBA00022967"/>
    </source>
</evidence>
<keyword evidence="24" id="KW-1185">Reference proteome</keyword>
<evidence type="ECO:0000256" key="6">
    <source>
        <dbReference type="ARBA" id="ARBA00022692"/>
    </source>
</evidence>
<evidence type="ECO:0000256" key="19">
    <source>
        <dbReference type="SAM" id="Phobius"/>
    </source>
</evidence>